<keyword evidence="2" id="KW-0560">Oxidoreductase</keyword>
<dbReference type="Gene3D" id="3.40.50.1970">
    <property type="match status" value="1"/>
</dbReference>
<accession>A0A510K4I9</accession>
<dbReference type="FunFam" id="1.20.1090.10:FF:000001">
    <property type="entry name" value="Aldehyde-alcohol dehydrogenase"/>
    <property type="match status" value="1"/>
</dbReference>
<dbReference type="CDD" id="cd08180">
    <property type="entry name" value="PDD"/>
    <property type="match status" value="1"/>
</dbReference>
<evidence type="ECO:0000259" key="3">
    <source>
        <dbReference type="Pfam" id="PF00465"/>
    </source>
</evidence>
<dbReference type="PANTHER" id="PTHR11496:SF102">
    <property type="entry name" value="ALCOHOL DEHYDROGENASE 4"/>
    <property type="match status" value="1"/>
</dbReference>
<dbReference type="RefSeq" id="WP_155283236.1">
    <property type="nucleotide sequence ID" value="NZ_AP019831.1"/>
</dbReference>
<proteinExistence type="inferred from homology"/>
<dbReference type="FunFam" id="3.40.50.1970:FF:000003">
    <property type="entry name" value="Alcohol dehydrogenase, iron-containing"/>
    <property type="match status" value="1"/>
</dbReference>
<evidence type="ECO:0000256" key="2">
    <source>
        <dbReference type="ARBA" id="ARBA00023002"/>
    </source>
</evidence>
<dbReference type="InterPro" id="IPR039697">
    <property type="entry name" value="Alcohol_dehydrogenase_Fe"/>
</dbReference>
<dbReference type="GO" id="GO:0004022">
    <property type="term" value="F:alcohol dehydrogenase (NAD+) activity"/>
    <property type="evidence" value="ECO:0007669"/>
    <property type="project" value="TreeGrafter"/>
</dbReference>
<dbReference type="Gene3D" id="1.20.1090.10">
    <property type="entry name" value="Dehydroquinate synthase-like - alpha domain"/>
    <property type="match status" value="1"/>
</dbReference>
<evidence type="ECO:0000259" key="4">
    <source>
        <dbReference type="Pfam" id="PF25137"/>
    </source>
</evidence>
<evidence type="ECO:0000256" key="1">
    <source>
        <dbReference type="ARBA" id="ARBA00007358"/>
    </source>
</evidence>
<dbReference type="InterPro" id="IPR001670">
    <property type="entry name" value="ADH_Fe/GldA"/>
</dbReference>
<sequence>MGLFQIKPDIHYGANSLDILRTLEMEKVFLVTDENMVKLKVVDRITNILKSRGIDAKIYSDVKPDPTDEEIIKGMLELSAFDPDCIIALGGGSPIDACKSMIYFTNQIKRAMGEHRKPKFIAVPTTSGTGSEVTSYAVVTTQGKKIPLSDSEMLPDIAILNPEFIKTLPPSIIADTGMDVLTHAIEAYVSKSRNLFTNTLAIGAIKTVFADLVSNFENPQLERERIDLQIASCMAGVAFSNAGLGINHSIAHSLGARFHKPHGRLNAVIMPKVIEFNAQNKNAAKYYKEIVEALGFAPKEDMEGVEILAKAIKMRAVKMGIPNSLRELGISEDQYFSEMESVIDQIENDMCTGENPRRFSRIEMKQLLADLY</sequence>
<name>A0A510K4I9_9FUSO</name>
<gene>
    <name evidence="5" type="ORF">JMUB3870_2624</name>
</gene>
<feature type="domain" description="Alcohol dehydrogenase iron-type/glycerol dehydrogenase GldA" evidence="3">
    <location>
        <begin position="12"/>
        <end position="162"/>
    </location>
</feature>
<dbReference type="InterPro" id="IPR056798">
    <property type="entry name" value="ADH_Fe_C"/>
</dbReference>
<evidence type="ECO:0000313" key="6">
    <source>
        <dbReference type="Proteomes" id="UP000422644"/>
    </source>
</evidence>
<dbReference type="PANTHER" id="PTHR11496">
    <property type="entry name" value="ALCOHOL DEHYDROGENASE"/>
    <property type="match status" value="1"/>
</dbReference>
<feature type="domain" description="Fe-containing alcohol dehydrogenase-like C-terminal" evidence="4">
    <location>
        <begin position="174"/>
        <end position="371"/>
    </location>
</feature>
<dbReference type="SUPFAM" id="SSF56796">
    <property type="entry name" value="Dehydroquinate synthase-like"/>
    <property type="match status" value="1"/>
</dbReference>
<organism evidence="5 6">
    <name type="scientific">Leptotrichia trevisanii</name>
    <dbReference type="NCBI Taxonomy" id="109328"/>
    <lineage>
        <taxon>Bacteria</taxon>
        <taxon>Fusobacteriati</taxon>
        <taxon>Fusobacteriota</taxon>
        <taxon>Fusobacteriia</taxon>
        <taxon>Fusobacteriales</taxon>
        <taxon>Leptotrichiaceae</taxon>
        <taxon>Leptotrichia</taxon>
    </lineage>
</organism>
<dbReference type="EMBL" id="AP019831">
    <property type="protein sequence ID" value="BBM46474.1"/>
    <property type="molecule type" value="Genomic_DNA"/>
</dbReference>
<evidence type="ECO:0000313" key="5">
    <source>
        <dbReference type="EMBL" id="BBM46474.1"/>
    </source>
</evidence>
<dbReference type="Pfam" id="PF25137">
    <property type="entry name" value="ADH_Fe_C"/>
    <property type="match status" value="1"/>
</dbReference>
<dbReference type="OrthoDB" id="9815791at2"/>
<reference evidence="5 6" key="1">
    <citation type="submission" date="2019-07" db="EMBL/GenBank/DDBJ databases">
        <title>Complete Genome Sequence of Leptotrichia trevisanii Strain JMUB3870.</title>
        <authorList>
            <person name="Watanabe S."/>
            <person name="Cui L."/>
        </authorList>
    </citation>
    <scope>NUCLEOTIDE SEQUENCE [LARGE SCALE GENOMIC DNA]</scope>
    <source>
        <strain evidence="5 6">JMUB3870</strain>
    </source>
</reference>
<dbReference type="GO" id="GO:0046872">
    <property type="term" value="F:metal ion binding"/>
    <property type="evidence" value="ECO:0007669"/>
    <property type="project" value="InterPro"/>
</dbReference>
<protein>
    <submittedName>
        <fullName evidence="5">Iron-containing alcohol dehydrogenase</fullName>
    </submittedName>
</protein>
<dbReference type="AlphaFoldDB" id="A0A510K4I9"/>
<comment type="similarity">
    <text evidence="1">Belongs to the iron-containing alcohol dehydrogenase family.</text>
</comment>
<dbReference type="Proteomes" id="UP000422644">
    <property type="component" value="Chromosome"/>
</dbReference>
<keyword evidence="6" id="KW-1185">Reference proteome</keyword>
<dbReference type="Pfam" id="PF00465">
    <property type="entry name" value="Fe-ADH"/>
    <property type="match status" value="1"/>
</dbReference>